<feature type="region of interest" description="Disordered" evidence="1">
    <location>
        <begin position="125"/>
        <end position="146"/>
    </location>
</feature>
<dbReference type="AlphaFoldDB" id="A0A951U3E7"/>
<evidence type="ECO:0000313" key="3">
    <source>
        <dbReference type="Proteomes" id="UP000707356"/>
    </source>
</evidence>
<reference evidence="2" key="1">
    <citation type="submission" date="2021-05" db="EMBL/GenBank/DDBJ databases">
        <authorList>
            <person name="Pietrasiak N."/>
            <person name="Ward R."/>
            <person name="Stajich J.E."/>
            <person name="Kurbessoian T."/>
        </authorList>
    </citation>
    <scope>NUCLEOTIDE SEQUENCE</scope>
    <source>
        <strain evidence="2">GSE-TBD4-15B</strain>
    </source>
</reference>
<organism evidence="2 3">
    <name type="scientific">Pegethrix bostrychoides GSE-TBD4-15B</name>
    <dbReference type="NCBI Taxonomy" id="2839662"/>
    <lineage>
        <taxon>Bacteria</taxon>
        <taxon>Bacillati</taxon>
        <taxon>Cyanobacteriota</taxon>
        <taxon>Cyanophyceae</taxon>
        <taxon>Oculatellales</taxon>
        <taxon>Oculatellaceae</taxon>
        <taxon>Pegethrix</taxon>
    </lineage>
</organism>
<dbReference type="Gene3D" id="2.160.10.10">
    <property type="entry name" value="Hexapeptide repeat proteins"/>
    <property type="match status" value="1"/>
</dbReference>
<sequence length="251" mass="25604">MQSPSLNSVNNSHIYSHIYASGNVVVHPSAAVAPGVLLQADPDCCLTIAAGVCVGQGVVIHACRGNLTVETGCTLGRGVLIVGRGQIGADTCIGAFTTVWNSSIAAGQILPPNSLIGETGRQVALEPAPELAPEPAKPAESVPDPWATEPAPAPFFKAEFVSGFSVGFGSSNGSSSSGVVPPAPQPPVSQPSTPQAPASAPIHPAPTPMPEPSAQVYGQAYVERMMIAMFPHRQALSQPDDFGSARPPASD</sequence>
<evidence type="ECO:0000313" key="2">
    <source>
        <dbReference type="EMBL" id="MBW4464311.1"/>
    </source>
</evidence>
<gene>
    <name evidence="2" type="ORF">KME07_02570</name>
</gene>
<protein>
    <recommendedName>
        <fullName evidence="4">Carbon dioxide concentrating mechanism protein</fullName>
    </recommendedName>
</protein>
<feature type="compositionally biased region" description="Low complexity" evidence="1">
    <location>
        <begin position="190"/>
        <end position="201"/>
    </location>
</feature>
<comment type="caution">
    <text evidence="2">The sequence shown here is derived from an EMBL/GenBank/DDBJ whole genome shotgun (WGS) entry which is preliminary data.</text>
</comment>
<accession>A0A951U3E7</accession>
<dbReference type="SUPFAM" id="SSF51161">
    <property type="entry name" value="Trimeric LpxA-like enzymes"/>
    <property type="match status" value="1"/>
</dbReference>
<dbReference type="GO" id="GO:0031470">
    <property type="term" value="C:carboxysome"/>
    <property type="evidence" value="ECO:0007669"/>
    <property type="project" value="UniProtKB-ARBA"/>
</dbReference>
<evidence type="ECO:0000256" key="1">
    <source>
        <dbReference type="SAM" id="MobiDB-lite"/>
    </source>
</evidence>
<evidence type="ECO:0008006" key="4">
    <source>
        <dbReference type="Google" id="ProtNLM"/>
    </source>
</evidence>
<proteinExistence type="predicted"/>
<feature type="compositionally biased region" description="Low complexity" evidence="1">
    <location>
        <begin position="171"/>
        <end position="180"/>
    </location>
</feature>
<dbReference type="GO" id="GO:0043886">
    <property type="term" value="F:structural constituent of carboxysome shell"/>
    <property type="evidence" value="ECO:0007669"/>
    <property type="project" value="UniProtKB-ARBA"/>
</dbReference>
<name>A0A951U3E7_9CYAN</name>
<feature type="region of interest" description="Disordered" evidence="1">
    <location>
        <begin position="171"/>
        <end position="215"/>
    </location>
</feature>
<dbReference type="EMBL" id="JAHHHV010000010">
    <property type="protein sequence ID" value="MBW4464311.1"/>
    <property type="molecule type" value="Genomic_DNA"/>
</dbReference>
<reference evidence="2" key="2">
    <citation type="journal article" date="2022" name="Microbiol. Resour. Announc.">
        <title>Metagenome Sequencing to Explore Phylogenomics of Terrestrial Cyanobacteria.</title>
        <authorList>
            <person name="Ward R.D."/>
            <person name="Stajich J.E."/>
            <person name="Johansen J.R."/>
            <person name="Huntemann M."/>
            <person name="Clum A."/>
            <person name="Foster B."/>
            <person name="Foster B."/>
            <person name="Roux S."/>
            <person name="Palaniappan K."/>
            <person name="Varghese N."/>
            <person name="Mukherjee S."/>
            <person name="Reddy T.B.K."/>
            <person name="Daum C."/>
            <person name="Copeland A."/>
            <person name="Chen I.A."/>
            <person name="Ivanova N.N."/>
            <person name="Kyrpides N.C."/>
            <person name="Shapiro N."/>
            <person name="Eloe-Fadrosh E.A."/>
            <person name="Pietrasiak N."/>
        </authorList>
    </citation>
    <scope>NUCLEOTIDE SEQUENCE</scope>
    <source>
        <strain evidence="2">GSE-TBD4-15B</strain>
    </source>
</reference>
<dbReference type="InterPro" id="IPR011004">
    <property type="entry name" value="Trimer_LpxA-like_sf"/>
</dbReference>
<dbReference type="Proteomes" id="UP000707356">
    <property type="component" value="Unassembled WGS sequence"/>
</dbReference>